<dbReference type="Pfam" id="PF13614">
    <property type="entry name" value="AAA_31"/>
    <property type="match status" value="1"/>
</dbReference>
<dbReference type="GO" id="GO:0005829">
    <property type="term" value="C:cytosol"/>
    <property type="evidence" value="ECO:0007669"/>
    <property type="project" value="TreeGrafter"/>
</dbReference>
<organism evidence="2 3">
    <name type="scientific">Candidatus Aquicultor secundus</name>
    <dbReference type="NCBI Taxonomy" id="1973895"/>
    <lineage>
        <taxon>Bacteria</taxon>
        <taxon>Bacillati</taxon>
        <taxon>Actinomycetota</taxon>
        <taxon>Candidatus Aquicultoria</taxon>
        <taxon>Candidatus Aquicultorales</taxon>
        <taxon>Candidatus Aquicultoraceae</taxon>
        <taxon>Candidatus Aquicultor</taxon>
    </lineage>
</organism>
<dbReference type="InterPro" id="IPR027417">
    <property type="entry name" value="P-loop_NTPase"/>
</dbReference>
<dbReference type="AlphaFoldDB" id="A0A2M7T7U2"/>
<evidence type="ECO:0000259" key="1">
    <source>
        <dbReference type="Pfam" id="PF13614"/>
    </source>
</evidence>
<dbReference type="InterPro" id="IPR025669">
    <property type="entry name" value="AAA_dom"/>
</dbReference>
<dbReference type="SUPFAM" id="SSF52172">
    <property type="entry name" value="CheY-like"/>
    <property type="match status" value="1"/>
</dbReference>
<dbReference type="Gene3D" id="3.40.50.300">
    <property type="entry name" value="P-loop containing nucleotide triphosphate hydrolases"/>
    <property type="match status" value="1"/>
</dbReference>
<evidence type="ECO:0000313" key="2">
    <source>
        <dbReference type="EMBL" id="PIZ38584.1"/>
    </source>
</evidence>
<dbReference type="InterPro" id="IPR011006">
    <property type="entry name" value="CheY-like_superfamily"/>
</dbReference>
<dbReference type="SUPFAM" id="SSF52540">
    <property type="entry name" value="P-loop containing nucleoside triphosphate hydrolases"/>
    <property type="match status" value="1"/>
</dbReference>
<gene>
    <name evidence="2" type="ORF">COY37_05980</name>
</gene>
<name>A0A2M7T7U2_9ACTN</name>
<proteinExistence type="predicted"/>
<dbReference type="InterPro" id="IPR050625">
    <property type="entry name" value="ParA/MinD_ATPase"/>
</dbReference>
<comment type="caution">
    <text evidence="2">The sequence shown here is derived from an EMBL/GenBank/DDBJ whole genome shotgun (WGS) entry which is preliminary data.</text>
</comment>
<evidence type="ECO:0000313" key="3">
    <source>
        <dbReference type="Proteomes" id="UP000230956"/>
    </source>
</evidence>
<dbReference type="EMBL" id="PFNG01000144">
    <property type="protein sequence ID" value="PIZ38584.1"/>
    <property type="molecule type" value="Genomic_DNA"/>
</dbReference>
<dbReference type="GO" id="GO:0009898">
    <property type="term" value="C:cytoplasmic side of plasma membrane"/>
    <property type="evidence" value="ECO:0007669"/>
    <property type="project" value="TreeGrafter"/>
</dbReference>
<sequence>MIIVVGEDSKFSNQIKSLFKTSDLSIVNVNDISGLDEAIEKHSPNAIVMDPSIISDIAIRKAESLSISSPEISIIMAVEALDPTVLRAVMQAGIKDVIEFGSPNEQIIASISRSVDISKRFKDSFNLKTASSNEQVPVEGRVITFFSTKGGVGKSVISTNCAVALAKLTDKKVVIIDLDLQFGDIGIMYQMTPEHTIYDMIQVIDQLDKDMLQGFLAVHSSGVRALLAPVRPHESDSITSVHIKKILGLLRQFFDYIIIDTPPMFNDVTLTALDESDLIYLIATMDMPSIKNIKLAIQTLKQLGYPPEIVKFVLNRADSKVLLEADEVEKTLGIKADARIPSDRIIPRSVNKGVPVVIEQPKSSAAKSLVGLSEKIKNTKKRDGLQPSESNQVIRRIIRRLS</sequence>
<dbReference type="GO" id="GO:0016887">
    <property type="term" value="F:ATP hydrolysis activity"/>
    <property type="evidence" value="ECO:0007669"/>
    <property type="project" value="TreeGrafter"/>
</dbReference>
<dbReference type="PANTHER" id="PTHR43384">
    <property type="entry name" value="SEPTUM SITE-DETERMINING PROTEIN MIND HOMOLOG, CHLOROPLASTIC-RELATED"/>
    <property type="match status" value="1"/>
</dbReference>
<protein>
    <recommendedName>
        <fullName evidence="1">AAA domain-containing protein</fullName>
    </recommendedName>
</protein>
<accession>A0A2M7T7U2</accession>
<dbReference type="GO" id="GO:0005524">
    <property type="term" value="F:ATP binding"/>
    <property type="evidence" value="ECO:0007669"/>
    <property type="project" value="TreeGrafter"/>
</dbReference>
<feature type="domain" description="AAA" evidence="1">
    <location>
        <begin position="141"/>
        <end position="302"/>
    </location>
</feature>
<dbReference type="Proteomes" id="UP000230956">
    <property type="component" value="Unassembled WGS sequence"/>
</dbReference>
<dbReference type="PANTHER" id="PTHR43384:SF13">
    <property type="entry name" value="SLR0110 PROTEIN"/>
    <property type="match status" value="1"/>
</dbReference>
<reference evidence="3" key="1">
    <citation type="submission" date="2017-09" db="EMBL/GenBank/DDBJ databases">
        <title>Depth-based differentiation of microbial function through sediment-hosted aquifers and enrichment of novel symbionts in the deep terrestrial subsurface.</title>
        <authorList>
            <person name="Probst A.J."/>
            <person name="Ladd B."/>
            <person name="Jarett J.K."/>
            <person name="Geller-Mcgrath D.E."/>
            <person name="Sieber C.M.K."/>
            <person name="Emerson J.B."/>
            <person name="Anantharaman K."/>
            <person name="Thomas B.C."/>
            <person name="Malmstrom R."/>
            <person name="Stieglmeier M."/>
            <person name="Klingl A."/>
            <person name="Woyke T."/>
            <person name="Ryan C.M."/>
            <person name="Banfield J.F."/>
        </authorList>
    </citation>
    <scope>NUCLEOTIDE SEQUENCE [LARGE SCALE GENOMIC DNA]</scope>
</reference>
<dbReference type="GO" id="GO:0051782">
    <property type="term" value="P:negative regulation of cell division"/>
    <property type="evidence" value="ECO:0007669"/>
    <property type="project" value="TreeGrafter"/>
</dbReference>